<dbReference type="AlphaFoldDB" id="A0A9P6HIG5"/>
<reference evidence="1" key="1">
    <citation type="journal article" date="2020" name="Nat. Commun.">
        <title>Large-scale genome sequencing of mycorrhizal fungi provides insights into the early evolution of symbiotic traits.</title>
        <authorList>
            <person name="Miyauchi S."/>
            <person name="Kiss E."/>
            <person name="Kuo A."/>
            <person name="Drula E."/>
            <person name="Kohler A."/>
            <person name="Sanchez-Garcia M."/>
            <person name="Morin E."/>
            <person name="Andreopoulos B."/>
            <person name="Barry K.W."/>
            <person name="Bonito G."/>
            <person name="Buee M."/>
            <person name="Carver A."/>
            <person name="Chen C."/>
            <person name="Cichocki N."/>
            <person name="Clum A."/>
            <person name="Culley D."/>
            <person name="Crous P.W."/>
            <person name="Fauchery L."/>
            <person name="Girlanda M."/>
            <person name="Hayes R.D."/>
            <person name="Keri Z."/>
            <person name="LaButti K."/>
            <person name="Lipzen A."/>
            <person name="Lombard V."/>
            <person name="Magnuson J."/>
            <person name="Maillard F."/>
            <person name="Murat C."/>
            <person name="Nolan M."/>
            <person name="Ohm R.A."/>
            <person name="Pangilinan J."/>
            <person name="Pereira M.F."/>
            <person name="Perotto S."/>
            <person name="Peter M."/>
            <person name="Pfister S."/>
            <person name="Riley R."/>
            <person name="Sitrit Y."/>
            <person name="Stielow J.B."/>
            <person name="Szollosi G."/>
            <person name="Zifcakova L."/>
            <person name="Stursova M."/>
            <person name="Spatafora J.W."/>
            <person name="Tedersoo L."/>
            <person name="Vaario L.M."/>
            <person name="Yamada A."/>
            <person name="Yan M."/>
            <person name="Wang P."/>
            <person name="Xu J."/>
            <person name="Bruns T."/>
            <person name="Baldrian P."/>
            <person name="Vilgalys R."/>
            <person name="Dunand C."/>
            <person name="Henrissat B."/>
            <person name="Grigoriev I.V."/>
            <person name="Hibbett D."/>
            <person name="Nagy L.G."/>
            <person name="Martin F.M."/>
        </authorList>
    </citation>
    <scope>NUCLEOTIDE SEQUENCE</scope>
    <source>
        <strain evidence="1">UH-Tt-Lm1</strain>
    </source>
</reference>
<name>A0A9P6HIG5_9AGAM</name>
<dbReference type="Proteomes" id="UP000736335">
    <property type="component" value="Unassembled WGS sequence"/>
</dbReference>
<dbReference type="EMBL" id="WIUZ02000005">
    <property type="protein sequence ID" value="KAF9787428.1"/>
    <property type="molecule type" value="Genomic_DNA"/>
</dbReference>
<evidence type="ECO:0000313" key="2">
    <source>
        <dbReference type="Proteomes" id="UP000736335"/>
    </source>
</evidence>
<evidence type="ECO:0000313" key="1">
    <source>
        <dbReference type="EMBL" id="KAF9787428.1"/>
    </source>
</evidence>
<accession>A0A9P6HIG5</accession>
<organism evidence="1 2">
    <name type="scientific">Thelephora terrestris</name>
    <dbReference type="NCBI Taxonomy" id="56493"/>
    <lineage>
        <taxon>Eukaryota</taxon>
        <taxon>Fungi</taxon>
        <taxon>Dikarya</taxon>
        <taxon>Basidiomycota</taxon>
        <taxon>Agaricomycotina</taxon>
        <taxon>Agaricomycetes</taxon>
        <taxon>Thelephorales</taxon>
        <taxon>Thelephoraceae</taxon>
        <taxon>Thelephora</taxon>
    </lineage>
</organism>
<protein>
    <submittedName>
        <fullName evidence="1">Uncharacterized protein</fullName>
    </submittedName>
</protein>
<proteinExistence type="predicted"/>
<gene>
    <name evidence="1" type="ORF">BJ322DRAFT_721758</name>
</gene>
<keyword evidence="2" id="KW-1185">Reference proteome</keyword>
<comment type="caution">
    <text evidence="1">The sequence shown here is derived from an EMBL/GenBank/DDBJ whole genome shotgun (WGS) entry which is preliminary data.</text>
</comment>
<sequence length="217" mass="25251">MLNSLFTIHDAQRTRKPKWAQQRMDFLIHSDQVPEWVDPPTRYTMRKCTTYRSIFDIREHRYLEPRTSASFKFTAEEWYVGTGRPIQSPHSTVPPHLAQSSVSQHRPLVITLFSLGGYINCARPLQRSSSDFVLPQIRYNPRIQILPYTRTIQLPPRPVYFLRSRVGNYGCQLKNRGPGRHHTLLSSRLRLDNQVGSEINEPVQGEAEWQSSLKVSH</sequence>
<reference evidence="1" key="2">
    <citation type="submission" date="2020-11" db="EMBL/GenBank/DDBJ databases">
        <authorList>
            <consortium name="DOE Joint Genome Institute"/>
            <person name="Kuo A."/>
            <person name="Miyauchi S."/>
            <person name="Kiss E."/>
            <person name="Drula E."/>
            <person name="Kohler A."/>
            <person name="Sanchez-Garcia M."/>
            <person name="Andreopoulos B."/>
            <person name="Barry K.W."/>
            <person name="Bonito G."/>
            <person name="Buee M."/>
            <person name="Carver A."/>
            <person name="Chen C."/>
            <person name="Cichocki N."/>
            <person name="Clum A."/>
            <person name="Culley D."/>
            <person name="Crous P.W."/>
            <person name="Fauchery L."/>
            <person name="Girlanda M."/>
            <person name="Hayes R."/>
            <person name="Keri Z."/>
            <person name="Labutti K."/>
            <person name="Lipzen A."/>
            <person name="Lombard V."/>
            <person name="Magnuson J."/>
            <person name="Maillard F."/>
            <person name="Morin E."/>
            <person name="Murat C."/>
            <person name="Nolan M."/>
            <person name="Ohm R."/>
            <person name="Pangilinan J."/>
            <person name="Pereira M."/>
            <person name="Perotto S."/>
            <person name="Peter M."/>
            <person name="Riley R."/>
            <person name="Sitrit Y."/>
            <person name="Stielow B."/>
            <person name="Szollosi G."/>
            <person name="Zifcakova L."/>
            <person name="Stursova M."/>
            <person name="Spatafora J.W."/>
            <person name="Tedersoo L."/>
            <person name="Vaario L.-M."/>
            <person name="Yamada A."/>
            <person name="Yan M."/>
            <person name="Wang P."/>
            <person name="Xu J."/>
            <person name="Bruns T."/>
            <person name="Baldrian P."/>
            <person name="Vilgalys R."/>
            <person name="Henrissat B."/>
            <person name="Grigoriev I.V."/>
            <person name="Hibbett D."/>
            <person name="Nagy L.G."/>
            <person name="Martin F.M."/>
        </authorList>
    </citation>
    <scope>NUCLEOTIDE SEQUENCE</scope>
    <source>
        <strain evidence="1">UH-Tt-Lm1</strain>
    </source>
</reference>